<proteinExistence type="inferred from homology"/>
<dbReference type="PROSITE" id="PS50240">
    <property type="entry name" value="TRYPSIN_DOM"/>
    <property type="match status" value="1"/>
</dbReference>
<feature type="domain" description="Peptidase S1" evidence="4">
    <location>
        <begin position="61"/>
        <end position="290"/>
    </location>
</feature>
<dbReference type="InterPro" id="IPR001254">
    <property type="entry name" value="Trypsin_dom"/>
</dbReference>
<evidence type="ECO:0000313" key="6">
    <source>
        <dbReference type="Proteomes" id="UP000295136"/>
    </source>
</evidence>
<dbReference type="InterPro" id="IPR009003">
    <property type="entry name" value="Peptidase_S1_PA"/>
</dbReference>
<dbReference type="GO" id="GO:0004252">
    <property type="term" value="F:serine-type endopeptidase activity"/>
    <property type="evidence" value="ECO:0007669"/>
    <property type="project" value="InterPro"/>
</dbReference>
<sequence>MNLSFSTLSPSAINRSRHAGKRDDMRKRLLGAVLALATLATLTWSGTGTAFADDPGYNPHLIGGDPATEEYGFAAALLYKDQGDRPAPLRCGGALITPQWVVTAAHCVAGRNPADFELNVGSNDYLGGTAFKPARFVVHPYWDDEDEKSIGDIALIKLAAPSKERPIAPLSHSAPGSTVRMIGWGRTVADDPASIPRQIRQLDTRTLELSACSFGDEFDATPGDLCVERAKADAAGACNGDSGSPLLLNVGGQWRVIGVDSRSGGDSCLATDEVFTSIGFYLDWITDTITADQS</sequence>
<evidence type="ECO:0000313" key="5">
    <source>
        <dbReference type="EMBL" id="TDE25138.1"/>
    </source>
</evidence>
<dbReference type="PANTHER" id="PTHR24276:SF96">
    <property type="entry name" value="PEPTIDASE S1 DOMAIN-CONTAINING PROTEIN"/>
    <property type="match status" value="1"/>
</dbReference>
<evidence type="ECO:0000259" key="4">
    <source>
        <dbReference type="PROSITE" id="PS50240"/>
    </source>
</evidence>
<dbReference type="AlphaFoldDB" id="A0A4R5E5M4"/>
<evidence type="ECO:0000256" key="1">
    <source>
        <dbReference type="ARBA" id="ARBA00007664"/>
    </source>
</evidence>
<keyword evidence="6" id="KW-1185">Reference proteome</keyword>
<dbReference type="PROSITE" id="PS00135">
    <property type="entry name" value="TRYPSIN_SER"/>
    <property type="match status" value="1"/>
</dbReference>
<dbReference type="GO" id="GO:0006508">
    <property type="term" value="P:proteolysis"/>
    <property type="evidence" value="ECO:0007669"/>
    <property type="project" value="UniProtKB-KW"/>
</dbReference>
<dbReference type="PANTHER" id="PTHR24276">
    <property type="entry name" value="POLYSERASE-RELATED"/>
    <property type="match status" value="1"/>
</dbReference>
<dbReference type="PROSITE" id="PS00134">
    <property type="entry name" value="TRYPSIN_HIS"/>
    <property type="match status" value="1"/>
</dbReference>
<comment type="caution">
    <text evidence="5">The sequence shown here is derived from an EMBL/GenBank/DDBJ whole genome shotgun (WGS) entry which is preliminary data.</text>
</comment>
<accession>A0A4R5E5M4</accession>
<dbReference type="PRINTS" id="PR00722">
    <property type="entry name" value="CHYMOTRYPSIN"/>
</dbReference>
<keyword evidence="3" id="KW-0378">Hydrolase</keyword>
<comment type="similarity">
    <text evidence="1">Belongs to the peptidase S1 family.</text>
</comment>
<protein>
    <submittedName>
        <fullName evidence="5">Serine protease</fullName>
    </submittedName>
</protein>
<dbReference type="SMART" id="SM00020">
    <property type="entry name" value="Tryp_SPc"/>
    <property type="match status" value="1"/>
</dbReference>
<dbReference type="CDD" id="cd00190">
    <property type="entry name" value="Tryp_SPc"/>
    <property type="match status" value="1"/>
</dbReference>
<evidence type="ECO:0000256" key="3">
    <source>
        <dbReference type="RuleBase" id="RU363034"/>
    </source>
</evidence>
<dbReference type="InterPro" id="IPR050430">
    <property type="entry name" value="Peptidase_S1"/>
</dbReference>
<dbReference type="InterPro" id="IPR018114">
    <property type="entry name" value="TRYPSIN_HIS"/>
</dbReference>
<dbReference type="Gene3D" id="2.40.10.10">
    <property type="entry name" value="Trypsin-like serine proteases"/>
    <property type="match status" value="1"/>
</dbReference>
<evidence type="ECO:0000256" key="2">
    <source>
        <dbReference type="ARBA" id="ARBA00023157"/>
    </source>
</evidence>
<dbReference type="InterPro" id="IPR033116">
    <property type="entry name" value="TRYPSIN_SER"/>
</dbReference>
<dbReference type="Pfam" id="PF00089">
    <property type="entry name" value="Trypsin"/>
    <property type="match status" value="1"/>
</dbReference>
<dbReference type="RefSeq" id="WP_132641015.1">
    <property type="nucleotide sequence ID" value="NZ_SMLD01000249.1"/>
</dbReference>
<dbReference type="Proteomes" id="UP000295136">
    <property type="component" value="Unassembled WGS sequence"/>
</dbReference>
<dbReference type="InterPro" id="IPR001314">
    <property type="entry name" value="Peptidase_S1A"/>
</dbReference>
<name>A0A4R5E5M4_9ACTN</name>
<dbReference type="InterPro" id="IPR043504">
    <property type="entry name" value="Peptidase_S1_PA_chymotrypsin"/>
</dbReference>
<reference evidence="5 6" key="1">
    <citation type="submission" date="2019-03" db="EMBL/GenBank/DDBJ databases">
        <title>Draft genome sequences of novel Actinobacteria.</title>
        <authorList>
            <person name="Sahin N."/>
            <person name="Ay H."/>
            <person name="Saygin H."/>
        </authorList>
    </citation>
    <scope>NUCLEOTIDE SEQUENCE [LARGE SCALE GENOMIC DNA]</scope>
    <source>
        <strain evidence="5 6">6K102</strain>
    </source>
</reference>
<keyword evidence="3" id="KW-0720">Serine protease</keyword>
<keyword evidence="2" id="KW-1015">Disulfide bond</keyword>
<dbReference type="SUPFAM" id="SSF50494">
    <property type="entry name" value="Trypsin-like serine proteases"/>
    <property type="match status" value="1"/>
</dbReference>
<gene>
    <name evidence="5" type="ORF">E1295_44935</name>
</gene>
<organism evidence="5 6">
    <name type="scientific">Nonomuraea mesophila</name>
    <dbReference type="NCBI Taxonomy" id="2530382"/>
    <lineage>
        <taxon>Bacteria</taxon>
        <taxon>Bacillati</taxon>
        <taxon>Actinomycetota</taxon>
        <taxon>Actinomycetes</taxon>
        <taxon>Streptosporangiales</taxon>
        <taxon>Streptosporangiaceae</taxon>
        <taxon>Nonomuraea</taxon>
    </lineage>
</organism>
<keyword evidence="3 5" id="KW-0645">Protease</keyword>
<dbReference type="EMBL" id="SMLD01000249">
    <property type="protein sequence ID" value="TDE25138.1"/>
    <property type="molecule type" value="Genomic_DNA"/>
</dbReference>